<protein>
    <submittedName>
        <fullName evidence="2">Uncharacterized protein</fullName>
    </submittedName>
</protein>
<reference evidence="2" key="1">
    <citation type="submission" date="2018-02" db="EMBL/GenBank/DDBJ databases">
        <title>Rhizophora mucronata_Transcriptome.</title>
        <authorList>
            <person name="Meera S.P."/>
            <person name="Sreeshan A."/>
            <person name="Augustine A."/>
        </authorList>
    </citation>
    <scope>NUCLEOTIDE SEQUENCE</scope>
    <source>
        <tissue evidence="2">Leaf</tissue>
    </source>
</reference>
<feature type="region of interest" description="Disordered" evidence="1">
    <location>
        <begin position="88"/>
        <end position="121"/>
    </location>
</feature>
<evidence type="ECO:0000256" key="1">
    <source>
        <dbReference type="SAM" id="MobiDB-lite"/>
    </source>
</evidence>
<name>A0A2P2ITX3_RHIMU</name>
<sequence length="121" mass="13943">MAEVAEERNQEIEQRVAVEVRDEESSEDESDYDPLQRPNSSLLPELNLLIVVLSLCPSPSEDDLDHTAHKEMEHVKVVEPRACFSRLHGSKRREINPPNFAGRQAQRFQPTTRDCRHGRKL</sequence>
<dbReference type="AlphaFoldDB" id="A0A2P2ITX3"/>
<feature type="compositionally biased region" description="Basic and acidic residues" evidence="1">
    <location>
        <begin position="1"/>
        <end position="20"/>
    </location>
</feature>
<feature type="region of interest" description="Disordered" evidence="1">
    <location>
        <begin position="1"/>
        <end position="40"/>
    </location>
</feature>
<dbReference type="EMBL" id="GGEC01004198">
    <property type="protein sequence ID" value="MBW84681.1"/>
    <property type="molecule type" value="Transcribed_RNA"/>
</dbReference>
<proteinExistence type="predicted"/>
<organism evidence="2">
    <name type="scientific">Rhizophora mucronata</name>
    <name type="common">Asiatic mangrove</name>
    <dbReference type="NCBI Taxonomy" id="61149"/>
    <lineage>
        <taxon>Eukaryota</taxon>
        <taxon>Viridiplantae</taxon>
        <taxon>Streptophyta</taxon>
        <taxon>Embryophyta</taxon>
        <taxon>Tracheophyta</taxon>
        <taxon>Spermatophyta</taxon>
        <taxon>Magnoliopsida</taxon>
        <taxon>eudicotyledons</taxon>
        <taxon>Gunneridae</taxon>
        <taxon>Pentapetalae</taxon>
        <taxon>rosids</taxon>
        <taxon>fabids</taxon>
        <taxon>Malpighiales</taxon>
        <taxon>Rhizophoraceae</taxon>
        <taxon>Rhizophora</taxon>
    </lineage>
</organism>
<accession>A0A2P2ITX3</accession>
<evidence type="ECO:0000313" key="2">
    <source>
        <dbReference type="EMBL" id="MBW84681.1"/>
    </source>
</evidence>
<feature type="compositionally biased region" description="Acidic residues" evidence="1">
    <location>
        <begin position="21"/>
        <end position="32"/>
    </location>
</feature>